<dbReference type="OMA" id="PIRAGWM"/>
<dbReference type="eggNOG" id="KOG3269">
    <property type="taxonomic scope" value="Eukaryota"/>
</dbReference>
<name>E0VT14_PEDHC</name>
<dbReference type="VEuPathDB" id="VectorBase:PHUM425160"/>
<evidence type="ECO:0000256" key="7">
    <source>
        <dbReference type="ARBA" id="ARBA00023136"/>
    </source>
</evidence>
<dbReference type="EMBL" id="AAZO01005195">
    <property type="status" value="NOT_ANNOTATED_CDS"/>
    <property type="molecule type" value="Genomic_DNA"/>
</dbReference>
<dbReference type="GO" id="GO:0006624">
    <property type="term" value="P:vacuolar protein processing"/>
    <property type="evidence" value="ECO:0007669"/>
    <property type="project" value="TreeGrafter"/>
</dbReference>
<dbReference type="CTD" id="8229947"/>
<dbReference type="FunCoup" id="E0VT14">
    <property type="interactions" value="66"/>
</dbReference>
<evidence type="ECO:0000256" key="1">
    <source>
        <dbReference type="ARBA" id="ARBA00004477"/>
    </source>
</evidence>
<keyword evidence="7 9" id="KW-0472">Membrane</keyword>
<dbReference type="AlphaFoldDB" id="E0VT14"/>
<dbReference type="GO" id="GO:0005773">
    <property type="term" value="C:vacuole"/>
    <property type="evidence" value="ECO:0007669"/>
    <property type="project" value="GOC"/>
</dbReference>
<proteinExistence type="inferred from homology"/>
<reference evidence="11" key="3">
    <citation type="submission" date="2021-02" db="UniProtKB">
        <authorList>
            <consortium name="EnsemblMetazoa"/>
        </authorList>
    </citation>
    <scope>IDENTIFICATION</scope>
    <source>
        <strain evidence="11">USDA</strain>
    </source>
</reference>
<accession>E0VT14</accession>
<keyword evidence="6 9" id="KW-1133">Transmembrane helix</keyword>
<reference evidence="10" key="2">
    <citation type="submission" date="2007-04" db="EMBL/GenBank/DDBJ databases">
        <title>The genome of the human body louse.</title>
        <authorList>
            <consortium name="The Human Body Louse Genome Consortium"/>
            <person name="Kirkness E."/>
            <person name="Walenz B."/>
            <person name="Hass B."/>
            <person name="Bruggner R."/>
            <person name="Strausberg R."/>
        </authorList>
    </citation>
    <scope>NUCLEOTIDE SEQUENCE</scope>
    <source>
        <strain evidence="10">USDA</strain>
    </source>
</reference>
<evidence type="ECO:0000256" key="8">
    <source>
        <dbReference type="SAM" id="MobiDB-lite"/>
    </source>
</evidence>
<evidence type="ECO:0000256" key="6">
    <source>
        <dbReference type="ARBA" id="ARBA00022989"/>
    </source>
</evidence>
<dbReference type="PANTHER" id="PTHR13505">
    <property type="entry name" value="TRANSMEMBRANE PROTEIN 208"/>
    <property type="match status" value="1"/>
</dbReference>
<evidence type="ECO:0000313" key="11">
    <source>
        <dbReference type="EnsemblMetazoa" id="PHUM425160-PA"/>
    </source>
</evidence>
<dbReference type="GO" id="GO:0005789">
    <property type="term" value="C:endoplasmic reticulum membrane"/>
    <property type="evidence" value="ECO:0007669"/>
    <property type="project" value="UniProtKB-SubCell"/>
</dbReference>
<keyword evidence="5" id="KW-0256">Endoplasmic reticulum</keyword>
<dbReference type="OrthoDB" id="10012212at2759"/>
<keyword evidence="4 9" id="KW-0812">Transmembrane</keyword>
<dbReference type="GeneID" id="8229947"/>
<dbReference type="RefSeq" id="XP_002429258.1">
    <property type="nucleotide sequence ID" value="XM_002429213.1"/>
</dbReference>
<organism>
    <name type="scientific">Pediculus humanus subsp. corporis</name>
    <name type="common">Body louse</name>
    <dbReference type="NCBI Taxonomy" id="121224"/>
    <lineage>
        <taxon>Eukaryota</taxon>
        <taxon>Metazoa</taxon>
        <taxon>Ecdysozoa</taxon>
        <taxon>Arthropoda</taxon>
        <taxon>Hexapoda</taxon>
        <taxon>Insecta</taxon>
        <taxon>Pterygota</taxon>
        <taxon>Neoptera</taxon>
        <taxon>Paraneoptera</taxon>
        <taxon>Psocodea</taxon>
        <taxon>Troctomorpha</taxon>
        <taxon>Phthiraptera</taxon>
        <taxon>Anoplura</taxon>
        <taxon>Pediculidae</taxon>
        <taxon>Pediculus</taxon>
    </lineage>
</organism>
<dbReference type="PANTHER" id="PTHR13505:SF7">
    <property type="entry name" value="TRANSMEMBRANE PROTEIN 208"/>
    <property type="match status" value="1"/>
</dbReference>
<evidence type="ECO:0000313" key="12">
    <source>
        <dbReference type="Proteomes" id="UP000009046"/>
    </source>
</evidence>
<gene>
    <name evidence="11" type="primary">8229947</name>
    <name evidence="10" type="ORF">Phum_PHUM425160</name>
</gene>
<comment type="similarity">
    <text evidence="2">Belongs to the TMEM208 family.</text>
</comment>
<dbReference type="InParanoid" id="E0VT14"/>
<sequence>MLFCCYSRFFLFLFFQTKKVKEGTKGQKQIVTENQDTLTFYRNMVFGASAIYFLGMMIFSSFKTVDIVLTLFSVVSYTGSYQFMVHMSKAKYSDSGQLIDSGVDLNLQGGVAEHVKDLIILTAGCQVLSLYSNYFWLLWLLAPMRGFWILWKNILQPYFMQQPPNNPEVDEKKQKKLERKMRRHMMH</sequence>
<protein>
    <recommendedName>
        <fullName evidence="3">Transmembrane protein 208</fullName>
    </recommendedName>
</protein>
<dbReference type="Pfam" id="PF05620">
    <property type="entry name" value="TMEM208_SND2"/>
    <property type="match status" value="1"/>
</dbReference>
<comment type="subcellular location">
    <subcellularLocation>
        <location evidence="1">Endoplasmic reticulum membrane</location>
        <topology evidence="1">Multi-pass membrane protein</topology>
    </subcellularLocation>
</comment>
<dbReference type="EMBL" id="DS235759">
    <property type="protein sequence ID" value="EEB16520.1"/>
    <property type="molecule type" value="Genomic_DNA"/>
</dbReference>
<dbReference type="KEGG" id="phu:Phum_PHUM425160"/>
<evidence type="ECO:0000256" key="9">
    <source>
        <dbReference type="SAM" id="Phobius"/>
    </source>
</evidence>
<dbReference type="Proteomes" id="UP000009046">
    <property type="component" value="Unassembled WGS sequence"/>
</dbReference>
<reference evidence="10" key="1">
    <citation type="submission" date="2007-04" db="EMBL/GenBank/DDBJ databases">
        <title>Annotation of Pediculus humanus corporis strain USDA.</title>
        <authorList>
            <person name="Kirkness E."/>
            <person name="Hannick L."/>
            <person name="Hass B."/>
            <person name="Bruggner R."/>
            <person name="Lawson D."/>
            <person name="Bidwell S."/>
            <person name="Joardar V."/>
            <person name="Caler E."/>
            <person name="Walenz B."/>
            <person name="Inman J."/>
            <person name="Schobel S."/>
            <person name="Galinsky K."/>
            <person name="Amedeo P."/>
            <person name="Strausberg R."/>
        </authorList>
    </citation>
    <scope>NUCLEOTIDE SEQUENCE</scope>
    <source>
        <strain evidence="10">USDA</strain>
    </source>
</reference>
<feature type="transmembrane region" description="Helical" evidence="9">
    <location>
        <begin position="41"/>
        <end position="60"/>
    </location>
</feature>
<feature type="compositionally biased region" description="Basic residues" evidence="8">
    <location>
        <begin position="174"/>
        <end position="187"/>
    </location>
</feature>
<evidence type="ECO:0000256" key="5">
    <source>
        <dbReference type="ARBA" id="ARBA00022824"/>
    </source>
</evidence>
<evidence type="ECO:0000256" key="3">
    <source>
        <dbReference type="ARBA" id="ARBA00015033"/>
    </source>
</evidence>
<evidence type="ECO:0000256" key="2">
    <source>
        <dbReference type="ARBA" id="ARBA00009950"/>
    </source>
</evidence>
<evidence type="ECO:0000256" key="4">
    <source>
        <dbReference type="ARBA" id="ARBA00022692"/>
    </source>
</evidence>
<dbReference type="InterPro" id="IPR008506">
    <property type="entry name" value="SND2/TMEM208"/>
</dbReference>
<dbReference type="EnsemblMetazoa" id="PHUM425160-RA">
    <property type="protein sequence ID" value="PHUM425160-PA"/>
    <property type="gene ID" value="PHUM425160"/>
</dbReference>
<keyword evidence="12" id="KW-1185">Reference proteome</keyword>
<feature type="region of interest" description="Disordered" evidence="8">
    <location>
        <begin position="165"/>
        <end position="187"/>
    </location>
</feature>
<dbReference type="HOGENOM" id="CLU_094308_3_0_1"/>
<evidence type="ECO:0000313" key="10">
    <source>
        <dbReference type="EMBL" id="EEB16520.1"/>
    </source>
</evidence>
<dbReference type="STRING" id="121224.E0VT14"/>